<comment type="caution">
    <text evidence="4">Lacks conserved residue(s) required for the propagation of feature annotation.</text>
</comment>
<dbReference type="STRING" id="1409788.NC99_45030"/>
<evidence type="ECO:0000313" key="6">
    <source>
        <dbReference type="EMBL" id="KOH42667.1"/>
    </source>
</evidence>
<keyword evidence="1" id="KW-0805">Transcription regulation</keyword>
<keyword evidence="2 4" id="KW-0238">DNA-binding</keyword>
<evidence type="ECO:0000259" key="5">
    <source>
        <dbReference type="PROSITE" id="PS50977"/>
    </source>
</evidence>
<name>A0A0L8V394_9BACT</name>
<organism evidence="6 7">
    <name type="scientific">Sunxiuqinia dokdonensis</name>
    <dbReference type="NCBI Taxonomy" id="1409788"/>
    <lineage>
        <taxon>Bacteria</taxon>
        <taxon>Pseudomonadati</taxon>
        <taxon>Bacteroidota</taxon>
        <taxon>Bacteroidia</taxon>
        <taxon>Marinilabiliales</taxon>
        <taxon>Prolixibacteraceae</taxon>
        <taxon>Sunxiuqinia</taxon>
    </lineage>
</organism>
<dbReference type="EMBL" id="LGIA01000216">
    <property type="protein sequence ID" value="KOH42667.1"/>
    <property type="molecule type" value="Genomic_DNA"/>
</dbReference>
<keyword evidence="3" id="KW-0804">Transcription</keyword>
<dbReference type="Pfam" id="PF00440">
    <property type="entry name" value="TetR_N"/>
    <property type="match status" value="1"/>
</dbReference>
<evidence type="ECO:0000256" key="1">
    <source>
        <dbReference type="ARBA" id="ARBA00023015"/>
    </source>
</evidence>
<dbReference type="Gene3D" id="1.10.357.10">
    <property type="entry name" value="Tetracycline Repressor, domain 2"/>
    <property type="match status" value="1"/>
</dbReference>
<comment type="caution">
    <text evidence="6">The sequence shown here is derived from an EMBL/GenBank/DDBJ whole genome shotgun (WGS) entry which is preliminary data.</text>
</comment>
<dbReference type="PATRIC" id="fig|1409788.3.peg.4604"/>
<keyword evidence="7" id="KW-1185">Reference proteome</keyword>
<dbReference type="Proteomes" id="UP000036958">
    <property type="component" value="Unassembled WGS sequence"/>
</dbReference>
<evidence type="ECO:0000256" key="3">
    <source>
        <dbReference type="ARBA" id="ARBA00023163"/>
    </source>
</evidence>
<evidence type="ECO:0000256" key="4">
    <source>
        <dbReference type="PROSITE-ProRule" id="PRU00335"/>
    </source>
</evidence>
<dbReference type="GO" id="GO:0003677">
    <property type="term" value="F:DNA binding"/>
    <property type="evidence" value="ECO:0007669"/>
    <property type="project" value="UniProtKB-UniRule"/>
</dbReference>
<dbReference type="InterPro" id="IPR001647">
    <property type="entry name" value="HTH_TetR"/>
</dbReference>
<gene>
    <name evidence="6" type="ORF">NC99_45030</name>
</gene>
<accession>A0A0L8V394</accession>
<protein>
    <recommendedName>
        <fullName evidence="5">HTH tetR-type domain-containing protein</fullName>
    </recommendedName>
</protein>
<proteinExistence type="predicted"/>
<sequence length="175" mass="20148">MKDIVEKTGMSKGAFYHYFPSKEAVFKEVVDAYFLAGLDTYFDNIPKDNLRNFINLYLQNLVDLIDSMKINFGLKDSKQGITYYSMSFDILRMFPEYEEFTAGQYKMELTKWEEVIANARRNGEIETSMSDSQLGKLFVVINDGLAVKLILQGRIDDLAGEMFTLFNAVYNMVKA</sequence>
<evidence type="ECO:0000256" key="2">
    <source>
        <dbReference type="ARBA" id="ARBA00023125"/>
    </source>
</evidence>
<feature type="domain" description="HTH tetR-type" evidence="5">
    <location>
        <begin position="1"/>
        <end position="37"/>
    </location>
</feature>
<evidence type="ECO:0000313" key="7">
    <source>
        <dbReference type="Proteomes" id="UP000036958"/>
    </source>
</evidence>
<dbReference type="PANTHER" id="PTHR47506:SF1">
    <property type="entry name" value="HTH-TYPE TRANSCRIPTIONAL REGULATOR YJDC"/>
    <property type="match status" value="1"/>
</dbReference>
<dbReference type="PANTHER" id="PTHR47506">
    <property type="entry name" value="TRANSCRIPTIONAL REGULATORY PROTEIN"/>
    <property type="match status" value="1"/>
</dbReference>
<reference evidence="7" key="1">
    <citation type="submission" date="2015-07" db="EMBL/GenBank/DDBJ databases">
        <title>Genome sequencing of Sunxiuqinia dokdonensis strain SK.</title>
        <authorList>
            <person name="Ahn S."/>
            <person name="Kim B.-C."/>
        </authorList>
    </citation>
    <scope>NUCLEOTIDE SEQUENCE [LARGE SCALE GENOMIC DNA]</scope>
    <source>
        <strain evidence="7">SK</strain>
    </source>
</reference>
<dbReference type="InterPro" id="IPR009057">
    <property type="entry name" value="Homeodomain-like_sf"/>
</dbReference>
<dbReference type="SUPFAM" id="SSF46689">
    <property type="entry name" value="Homeodomain-like"/>
    <property type="match status" value="1"/>
</dbReference>
<dbReference type="AlphaFoldDB" id="A0A0L8V394"/>
<dbReference type="PROSITE" id="PS50977">
    <property type="entry name" value="HTH_TETR_2"/>
    <property type="match status" value="1"/>
</dbReference>